<accession>A0A251T277</accession>
<reference evidence="1" key="3">
    <citation type="submission" date="2020-06" db="EMBL/GenBank/DDBJ databases">
        <title>Helianthus annuus Genome sequencing and assembly Release 2.</title>
        <authorList>
            <person name="Gouzy J."/>
            <person name="Langlade N."/>
            <person name="Munos S."/>
        </authorList>
    </citation>
    <scope>NUCLEOTIDE SEQUENCE</scope>
    <source>
        <tissue evidence="1">Leaves</tissue>
    </source>
</reference>
<sequence>MNSPSSVSQRELVWKQLDKFGYIEGESVEDVIRLFCTVCHVARHGTIVLQLSWGHTIILQRKLNM</sequence>
<dbReference type="EMBL" id="MNCJ02000327">
    <property type="protein sequence ID" value="KAF5777974.1"/>
    <property type="molecule type" value="Genomic_DNA"/>
</dbReference>
<keyword evidence="3" id="KW-1185">Reference proteome</keyword>
<evidence type="ECO:0000313" key="3">
    <source>
        <dbReference type="Proteomes" id="UP000215914"/>
    </source>
</evidence>
<dbReference type="Gramene" id="mRNA:HanXRQr2_Chr12g0542081">
    <property type="protein sequence ID" value="mRNA:HanXRQr2_Chr12g0542081"/>
    <property type="gene ID" value="HanXRQr2_Chr12g0542081"/>
</dbReference>
<dbReference type="Proteomes" id="UP000215914">
    <property type="component" value="Chromosome 12"/>
</dbReference>
<evidence type="ECO:0000313" key="1">
    <source>
        <dbReference type="EMBL" id="KAF5777974.1"/>
    </source>
</evidence>
<organism evidence="2 3">
    <name type="scientific">Helianthus annuus</name>
    <name type="common">Common sunflower</name>
    <dbReference type="NCBI Taxonomy" id="4232"/>
    <lineage>
        <taxon>Eukaryota</taxon>
        <taxon>Viridiplantae</taxon>
        <taxon>Streptophyta</taxon>
        <taxon>Embryophyta</taxon>
        <taxon>Tracheophyta</taxon>
        <taxon>Spermatophyta</taxon>
        <taxon>Magnoliopsida</taxon>
        <taxon>eudicotyledons</taxon>
        <taxon>Gunneridae</taxon>
        <taxon>Pentapetalae</taxon>
        <taxon>asterids</taxon>
        <taxon>campanulids</taxon>
        <taxon>Asterales</taxon>
        <taxon>Asteraceae</taxon>
        <taxon>Asteroideae</taxon>
        <taxon>Heliantheae alliance</taxon>
        <taxon>Heliantheae</taxon>
        <taxon>Helianthus</taxon>
    </lineage>
</organism>
<dbReference type="InParanoid" id="A0A251T277"/>
<name>A0A251T277_HELAN</name>
<dbReference type="EMBL" id="CM007901">
    <property type="protein sequence ID" value="OTG05210.1"/>
    <property type="molecule type" value="Genomic_DNA"/>
</dbReference>
<dbReference type="AlphaFoldDB" id="A0A251T277"/>
<evidence type="ECO:0000313" key="2">
    <source>
        <dbReference type="EMBL" id="OTG05210.1"/>
    </source>
</evidence>
<gene>
    <name evidence="2" type="ORF">HannXRQ_Chr12g0371041</name>
    <name evidence="1" type="ORF">HanXRQr2_Chr12g0542081</name>
</gene>
<reference evidence="2" key="2">
    <citation type="submission" date="2017-02" db="EMBL/GenBank/DDBJ databases">
        <title>Sunflower complete genome.</title>
        <authorList>
            <person name="Langlade N."/>
            <person name="Munos S."/>
        </authorList>
    </citation>
    <scope>NUCLEOTIDE SEQUENCE [LARGE SCALE GENOMIC DNA]</scope>
    <source>
        <tissue evidence="2">Leaves</tissue>
    </source>
</reference>
<proteinExistence type="predicted"/>
<reference evidence="1 3" key="1">
    <citation type="journal article" date="2017" name="Nature">
        <title>The sunflower genome provides insights into oil metabolism, flowering and Asterid evolution.</title>
        <authorList>
            <person name="Badouin H."/>
            <person name="Gouzy J."/>
            <person name="Grassa C.J."/>
            <person name="Murat F."/>
            <person name="Staton S.E."/>
            <person name="Cottret L."/>
            <person name="Lelandais-Briere C."/>
            <person name="Owens G.L."/>
            <person name="Carrere S."/>
            <person name="Mayjonade B."/>
            <person name="Legrand L."/>
            <person name="Gill N."/>
            <person name="Kane N.C."/>
            <person name="Bowers J.E."/>
            <person name="Hubner S."/>
            <person name="Bellec A."/>
            <person name="Berard A."/>
            <person name="Berges H."/>
            <person name="Blanchet N."/>
            <person name="Boniface M.C."/>
            <person name="Brunel D."/>
            <person name="Catrice O."/>
            <person name="Chaidir N."/>
            <person name="Claudel C."/>
            <person name="Donnadieu C."/>
            <person name="Faraut T."/>
            <person name="Fievet G."/>
            <person name="Helmstetter N."/>
            <person name="King M."/>
            <person name="Knapp S.J."/>
            <person name="Lai Z."/>
            <person name="Le Paslier M.C."/>
            <person name="Lippi Y."/>
            <person name="Lorenzon L."/>
            <person name="Mandel J.R."/>
            <person name="Marage G."/>
            <person name="Marchand G."/>
            <person name="Marquand E."/>
            <person name="Bret-Mestries E."/>
            <person name="Morien E."/>
            <person name="Nambeesan S."/>
            <person name="Nguyen T."/>
            <person name="Pegot-Espagnet P."/>
            <person name="Pouilly N."/>
            <person name="Raftis F."/>
            <person name="Sallet E."/>
            <person name="Schiex T."/>
            <person name="Thomas J."/>
            <person name="Vandecasteele C."/>
            <person name="Vares D."/>
            <person name="Vear F."/>
            <person name="Vautrin S."/>
            <person name="Crespi M."/>
            <person name="Mangin B."/>
            <person name="Burke J.M."/>
            <person name="Salse J."/>
            <person name="Munos S."/>
            <person name="Vincourt P."/>
            <person name="Rieseberg L.H."/>
            <person name="Langlade N.B."/>
        </authorList>
    </citation>
    <scope>NUCLEOTIDE SEQUENCE [LARGE SCALE GENOMIC DNA]</scope>
    <source>
        <strain evidence="3">cv. SF193</strain>
        <tissue evidence="1">Leaves</tissue>
    </source>
</reference>
<protein>
    <submittedName>
        <fullName evidence="2">Uncharacterized protein</fullName>
    </submittedName>
</protein>